<reference evidence="2" key="1">
    <citation type="journal article" date="2017" name="Nat. Ecol. Evol.">
        <title>Genome expansion and lineage-specific genetic innovations in the forest pathogenic fungi Armillaria.</title>
        <authorList>
            <person name="Sipos G."/>
            <person name="Prasanna A.N."/>
            <person name="Walter M.C."/>
            <person name="O'Connor E."/>
            <person name="Balint B."/>
            <person name="Krizsan K."/>
            <person name="Kiss B."/>
            <person name="Hess J."/>
            <person name="Varga T."/>
            <person name="Slot J."/>
            <person name="Riley R."/>
            <person name="Boka B."/>
            <person name="Rigling D."/>
            <person name="Barry K."/>
            <person name="Lee J."/>
            <person name="Mihaltcheva S."/>
            <person name="LaButti K."/>
            <person name="Lipzen A."/>
            <person name="Waldron R."/>
            <person name="Moloney N.M."/>
            <person name="Sperisen C."/>
            <person name="Kredics L."/>
            <person name="Vagvoelgyi C."/>
            <person name="Patrignani A."/>
            <person name="Fitzpatrick D."/>
            <person name="Nagy I."/>
            <person name="Doyle S."/>
            <person name="Anderson J.B."/>
            <person name="Grigoriev I.V."/>
            <person name="Gueldener U."/>
            <person name="Muensterkoetter M."/>
            <person name="Nagy L.G."/>
        </authorList>
    </citation>
    <scope>NUCLEOTIDE SEQUENCE [LARGE SCALE GENOMIC DNA]</scope>
    <source>
        <strain evidence="2">28-4</strain>
    </source>
</reference>
<dbReference type="PANTHER" id="PTHR38926:SF72">
    <property type="entry name" value="IM:7136021-RELATED"/>
    <property type="match status" value="1"/>
</dbReference>
<dbReference type="SUPFAM" id="SSF52047">
    <property type="entry name" value="RNI-like"/>
    <property type="match status" value="1"/>
</dbReference>
<evidence type="ECO:0000313" key="2">
    <source>
        <dbReference type="Proteomes" id="UP000218334"/>
    </source>
</evidence>
<dbReference type="AlphaFoldDB" id="A0A2H3BYM1"/>
<organism evidence="1 2">
    <name type="scientific">Armillaria solidipes</name>
    <dbReference type="NCBI Taxonomy" id="1076256"/>
    <lineage>
        <taxon>Eukaryota</taxon>
        <taxon>Fungi</taxon>
        <taxon>Dikarya</taxon>
        <taxon>Basidiomycota</taxon>
        <taxon>Agaricomycotina</taxon>
        <taxon>Agaricomycetes</taxon>
        <taxon>Agaricomycetidae</taxon>
        <taxon>Agaricales</taxon>
        <taxon>Marasmiineae</taxon>
        <taxon>Physalacriaceae</taxon>
        <taxon>Armillaria</taxon>
    </lineage>
</organism>
<sequence>MSEIQASCPACGFDVATPVTRFTGWSSPFFTLIITNGIVSPSDDDLLSHYLQGVRADISAQDDVIRRIKSALTRAEDEKNRLQCVFDSHAALRSPFRRCPPEVLTEIFHWTIDPLHEVPLSLRLLNAWLSKISAVCRLWRTTVLSSPSLWARFCFSGSGNKGLMPLLQTVLDRSREASLSIYCHSIFDVDTEEEDAFLRRALGASQRWKRARVELGNNIDIYAQIRGRLPRLEWLELRHYLDDVSPRAPLFDAFQDAPQLRALVLDGNIPAQTLALPWTQIISLDIGYTIDRDNVSAVLSMTPNLQVLTLDYDEVKRRTDGWKPKKSEVIVTCPSLRRVHVTDLELFRSFNFPSLEELSVEELDFGFGTGKDYKKAEDIIHDFFERSGSSVKKLKLEVLVSRGIDFARTFDMAFRLVDLDIALPYPVTAALFFRALVSTGDKTDVLPELRSLKAKYHTNTTDSADAKEVDDIADMITSRYHPPNAAVAEIQSVHITVSYLSPLCQQSFQARLKNLPDLLNLISTGDETFRSFIRMVR</sequence>
<accession>A0A2H3BYM1</accession>
<proteinExistence type="predicted"/>
<dbReference type="PANTHER" id="PTHR38926">
    <property type="entry name" value="F-BOX DOMAIN CONTAINING PROTEIN, EXPRESSED"/>
    <property type="match status" value="1"/>
</dbReference>
<protein>
    <submittedName>
        <fullName evidence="1">Uncharacterized protein</fullName>
    </submittedName>
</protein>
<keyword evidence="2" id="KW-1185">Reference proteome</keyword>
<evidence type="ECO:0000313" key="1">
    <source>
        <dbReference type="EMBL" id="PBK69003.1"/>
    </source>
</evidence>
<dbReference type="EMBL" id="KZ293430">
    <property type="protein sequence ID" value="PBK69003.1"/>
    <property type="molecule type" value="Genomic_DNA"/>
</dbReference>
<gene>
    <name evidence="1" type="ORF">ARMSODRAFT_957314</name>
</gene>
<dbReference type="InterPro" id="IPR032675">
    <property type="entry name" value="LRR_dom_sf"/>
</dbReference>
<dbReference type="STRING" id="1076256.A0A2H3BYM1"/>
<dbReference type="Proteomes" id="UP000218334">
    <property type="component" value="Unassembled WGS sequence"/>
</dbReference>
<name>A0A2H3BYM1_9AGAR</name>
<dbReference type="Gene3D" id="3.80.10.10">
    <property type="entry name" value="Ribonuclease Inhibitor"/>
    <property type="match status" value="1"/>
</dbReference>